<gene>
    <name evidence="3" type="ORF">ACFOX0_30065</name>
</gene>
<dbReference type="PANTHER" id="PTHR43384:SF6">
    <property type="entry name" value="SEPTUM SITE-DETERMINING PROTEIN MIND HOMOLOG, CHLOROPLASTIC"/>
    <property type="match status" value="1"/>
</dbReference>
<keyword evidence="2" id="KW-0067">ATP-binding</keyword>
<name>A0ABV8KVF7_9ACTN</name>
<evidence type="ECO:0000256" key="1">
    <source>
        <dbReference type="ARBA" id="ARBA00022741"/>
    </source>
</evidence>
<dbReference type="PANTHER" id="PTHR43384">
    <property type="entry name" value="SEPTUM SITE-DETERMINING PROTEIN MIND HOMOLOG, CHLOROPLASTIC-RELATED"/>
    <property type="match status" value="1"/>
</dbReference>
<accession>A0ABV8KVF7</accession>
<evidence type="ECO:0000256" key="2">
    <source>
        <dbReference type="ARBA" id="ARBA00022840"/>
    </source>
</evidence>
<dbReference type="EMBL" id="JBHSBN010000034">
    <property type="protein sequence ID" value="MFC4110155.1"/>
    <property type="molecule type" value="Genomic_DNA"/>
</dbReference>
<dbReference type="Gene3D" id="3.40.50.300">
    <property type="entry name" value="P-loop containing nucleotide triphosphate hydrolases"/>
    <property type="match status" value="1"/>
</dbReference>
<comment type="caution">
    <text evidence="3">The sequence shown here is derived from an EMBL/GenBank/DDBJ whole genome shotgun (WGS) entry which is preliminary data.</text>
</comment>
<dbReference type="RefSeq" id="WP_377552325.1">
    <property type="nucleotide sequence ID" value="NZ_JBHSBN010000034.1"/>
</dbReference>
<proteinExistence type="predicted"/>
<dbReference type="Proteomes" id="UP001595868">
    <property type="component" value="Unassembled WGS sequence"/>
</dbReference>
<evidence type="ECO:0000313" key="4">
    <source>
        <dbReference type="Proteomes" id="UP001595868"/>
    </source>
</evidence>
<dbReference type="InterPro" id="IPR027417">
    <property type="entry name" value="P-loop_NTPase"/>
</dbReference>
<keyword evidence="4" id="KW-1185">Reference proteome</keyword>
<sequence length="305" mass="33677">MLIFAASDKGGTGRSVTSSNVLYRSALQGTDVCYLDFDFGSPTAGAIFNVESVVHGTTRGGLHSYLDGDVAEPQRIDVWDDSDRSSLRNRPPGAGRLVLLPGDAGGGEFPSTREMVIRCGRLFLRLEEEFDLVLVDLSAGRSYATDMVLAATALPELASVRARWLVFHRWTRQHVLAASALVYGTRGILETGVRHGHDRDELADSLRFVRTAVVDPDSPELEGLRPGQLAWLRECNRDLLELASTNRVGRTMLIDSVPLDPVLQWREQLISDNDVYARRIANLETVEAFTRLAKLIVDDAAWETL</sequence>
<evidence type="ECO:0000313" key="3">
    <source>
        <dbReference type="EMBL" id="MFC4110155.1"/>
    </source>
</evidence>
<protein>
    <submittedName>
        <fullName evidence="3">SCO2523 family variant P-loop protein</fullName>
    </submittedName>
</protein>
<reference evidence="4" key="1">
    <citation type="journal article" date="2019" name="Int. J. Syst. Evol. Microbiol.">
        <title>The Global Catalogue of Microorganisms (GCM) 10K type strain sequencing project: providing services to taxonomists for standard genome sequencing and annotation.</title>
        <authorList>
            <consortium name="The Broad Institute Genomics Platform"/>
            <consortium name="The Broad Institute Genome Sequencing Center for Infectious Disease"/>
            <person name="Wu L."/>
            <person name="Ma J."/>
        </authorList>
    </citation>
    <scope>NUCLEOTIDE SEQUENCE [LARGE SCALE GENOMIC DNA]</scope>
    <source>
        <strain evidence="4">2902at01</strain>
    </source>
</reference>
<keyword evidence="1" id="KW-0547">Nucleotide-binding</keyword>
<organism evidence="3 4">
    <name type="scientific">Micromonospora zhanjiangensis</name>
    <dbReference type="NCBI Taxonomy" id="1522057"/>
    <lineage>
        <taxon>Bacteria</taxon>
        <taxon>Bacillati</taxon>
        <taxon>Actinomycetota</taxon>
        <taxon>Actinomycetes</taxon>
        <taxon>Micromonosporales</taxon>
        <taxon>Micromonosporaceae</taxon>
        <taxon>Micromonospora</taxon>
    </lineage>
</organism>
<dbReference type="InterPro" id="IPR050625">
    <property type="entry name" value="ParA/MinD_ATPase"/>
</dbReference>
<dbReference type="NCBIfam" id="NF040564">
    <property type="entry name" value="SCO2523_fam"/>
    <property type="match status" value="1"/>
</dbReference>
<dbReference type="SUPFAM" id="SSF52540">
    <property type="entry name" value="P-loop containing nucleoside triphosphate hydrolases"/>
    <property type="match status" value="1"/>
</dbReference>